<dbReference type="GO" id="GO:0005654">
    <property type="term" value="C:nucleoplasm"/>
    <property type="evidence" value="ECO:0007669"/>
    <property type="project" value="UniProtKB-SubCell"/>
</dbReference>
<evidence type="ECO:0000256" key="3">
    <source>
        <dbReference type="ARBA" id="ARBA00022517"/>
    </source>
</evidence>
<feature type="compositionally biased region" description="Basic and acidic residues" evidence="6">
    <location>
        <begin position="271"/>
        <end position="294"/>
    </location>
</feature>
<gene>
    <name evidence="7" type="ORF">ASIM_LOCUS15823</name>
</gene>
<dbReference type="PANTHER" id="PTHR14211:SF7">
    <property type="entry name" value="RIBOSOME BIOGENESIS PROTEIN NOP53"/>
    <property type="match status" value="1"/>
</dbReference>
<sequence>MEKVISKKLRTSRNKKKYWRKGPQLADVEQFMHDEHVDKSEGGVLRERADDALFTLDREPDDTTQKLTRKQLAALNKRKLLESIKAVKEEETEDIKPSKSELKKTFPKKSKRLARLAKKQSQKILTSTSKKPYDLWADGNIVGDGGEEPTDEMIAQMRDYCLQTTKRRKPKEPSTLKHITSLLPKVEVAGPGASYNPPVAMYESYINGIVDEEIKAEKVESKLEKALKLAPGQTYVSKVSVDEAYFCYDLSDSVVFIQSEKMAEESAGLFDNEKQSTKAEDDSANRSDEAENAKKSTMRRRTRKERRVEALEKQKKLIDEEYKSVKSAEQAVFAVKKINKEISEELTQVNEKAKLRRKQKWTKKLLGTQQLGRGKFKPEEQPFLMTDELTGSLRELKPQGNILMDRLKSLQKRNMLPVPGEEGRVKSKLKKKLKIKETERRSHKEVTLGSRVI</sequence>
<dbReference type="OrthoDB" id="5072at2759"/>
<accession>A0A0M3K627</accession>
<dbReference type="AlphaFoldDB" id="A0A0M3K627"/>
<keyword evidence="3 5" id="KW-0690">Ribosome biogenesis</keyword>
<keyword evidence="4 5" id="KW-0539">Nucleus</keyword>
<evidence type="ECO:0000256" key="6">
    <source>
        <dbReference type="SAM" id="MobiDB-lite"/>
    </source>
</evidence>
<name>A0A0M3K627_ANISI</name>
<dbReference type="GO" id="GO:0000027">
    <property type="term" value="P:ribosomal large subunit assembly"/>
    <property type="evidence" value="ECO:0007669"/>
    <property type="project" value="UniProtKB-UniRule"/>
</dbReference>
<dbReference type="EMBL" id="UYRR01032590">
    <property type="protein sequence ID" value="VDK56127.1"/>
    <property type="molecule type" value="Genomic_DNA"/>
</dbReference>
<dbReference type="PANTHER" id="PTHR14211">
    <property type="entry name" value="GLIOMA SUPPRESSOR CANDIDATE REGION GENE 2"/>
    <property type="match status" value="1"/>
</dbReference>
<keyword evidence="8" id="KW-1185">Reference proteome</keyword>
<dbReference type="PIRSF" id="PIRSF017302">
    <property type="entry name" value="Gltscr2"/>
    <property type="match status" value="1"/>
</dbReference>
<feature type="compositionally biased region" description="Basic residues" evidence="6">
    <location>
        <begin position="296"/>
        <end position="305"/>
    </location>
</feature>
<dbReference type="GO" id="GO:0008097">
    <property type="term" value="F:5S rRNA binding"/>
    <property type="evidence" value="ECO:0007669"/>
    <property type="project" value="TreeGrafter"/>
</dbReference>
<evidence type="ECO:0000313" key="7">
    <source>
        <dbReference type="EMBL" id="VDK56127.1"/>
    </source>
</evidence>
<evidence type="ECO:0000256" key="2">
    <source>
        <dbReference type="ARBA" id="ARBA00018339"/>
    </source>
</evidence>
<evidence type="ECO:0000256" key="4">
    <source>
        <dbReference type="ARBA" id="ARBA00023242"/>
    </source>
</evidence>
<comment type="similarity">
    <text evidence="1 5">Belongs to the NOP53 family.</text>
</comment>
<comment type="function">
    <text evidence="5">May play a role in ribosome biogenesis.</text>
</comment>
<feature type="region of interest" description="Disordered" evidence="6">
    <location>
        <begin position="267"/>
        <end position="305"/>
    </location>
</feature>
<dbReference type="Pfam" id="PF07767">
    <property type="entry name" value="Nop53"/>
    <property type="match status" value="1"/>
</dbReference>
<dbReference type="WBParaSite" id="ASIM_0001641801-mRNA-1">
    <property type="protein sequence ID" value="ASIM_0001641801-mRNA-1"/>
    <property type="gene ID" value="ASIM_0001641801"/>
</dbReference>
<reference evidence="9" key="1">
    <citation type="submission" date="2017-02" db="UniProtKB">
        <authorList>
            <consortium name="WormBaseParasite"/>
        </authorList>
    </citation>
    <scope>IDENTIFICATION</scope>
</reference>
<comment type="subcellular location">
    <subcellularLocation>
        <location evidence="5">Nucleus</location>
        <location evidence="5">Nucleolus</location>
    </subcellularLocation>
    <subcellularLocation>
        <location evidence="5">Nucleus</location>
        <location evidence="5">Nucleoplasm</location>
    </subcellularLocation>
</comment>
<evidence type="ECO:0000313" key="9">
    <source>
        <dbReference type="WBParaSite" id="ASIM_0001641801-mRNA-1"/>
    </source>
</evidence>
<proteinExistence type="inferred from homology"/>
<dbReference type="GO" id="GO:0006364">
    <property type="term" value="P:rRNA processing"/>
    <property type="evidence" value="ECO:0007669"/>
    <property type="project" value="TreeGrafter"/>
</dbReference>
<dbReference type="InterPro" id="IPR011687">
    <property type="entry name" value="Nop53/GLTSCR2"/>
</dbReference>
<evidence type="ECO:0000313" key="8">
    <source>
        <dbReference type="Proteomes" id="UP000267096"/>
    </source>
</evidence>
<dbReference type="Proteomes" id="UP000267096">
    <property type="component" value="Unassembled WGS sequence"/>
</dbReference>
<evidence type="ECO:0000256" key="1">
    <source>
        <dbReference type="ARBA" id="ARBA00008838"/>
    </source>
</evidence>
<evidence type="ECO:0000256" key="5">
    <source>
        <dbReference type="PIRNR" id="PIRNR017302"/>
    </source>
</evidence>
<protein>
    <recommendedName>
        <fullName evidence="2 5">Ribosome biogenesis protein NOP53</fullName>
    </recommendedName>
</protein>
<organism evidence="9">
    <name type="scientific">Anisakis simplex</name>
    <name type="common">Herring worm</name>
    <dbReference type="NCBI Taxonomy" id="6269"/>
    <lineage>
        <taxon>Eukaryota</taxon>
        <taxon>Metazoa</taxon>
        <taxon>Ecdysozoa</taxon>
        <taxon>Nematoda</taxon>
        <taxon>Chromadorea</taxon>
        <taxon>Rhabditida</taxon>
        <taxon>Spirurina</taxon>
        <taxon>Ascaridomorpha</taxon>
        <taxon>Ascaridoidea</taxon>
        <taxon>Anisakidae</taxon>
        <taxon>Anisakis</taxon>
        <taxon>Anisakis simplex complex</taxon>
    </lineage>
</organism>
<reference evidence="7 8" key="2">
    <citation type="submission" date="2018-11" db="EMBL/GenBank/DDBJ databases">
        <authorList>
            <consortium name="Pathogen Informatics"/>
        </authorList>
    </citation>
    <scope>NUCLEOTIDE SEQUENCE [LARGE SCALE GENOMIC DNA]</scope>
</reference>
<dbReference type="GO" id="GO:0005730">
    <property type="term" value="C:nucleolus"/>
    <property type="evidence" value="ECO:0007669"/>
    <property type="project" value="UniProtKB-SubCell"/>
</dbReference>